<evidence type="ECO:0000256" key="3">
    <source>
        <dbReference type="ARBA" id="ARBA00022723"/>
    </source>
</evidence>
<evidence type="ECO:0000313" key="9">
    <source>
        <dbReference type="Proteomes" id="UP001209540"/>
    </source>
</evidence>
<dbReference type="GO" id="GO:0016818">
    <property type="term" value="F:hydrolase activity, acting on acid anhydrides, in phosphorus-containing anhydrides"/>
    <property type="evidence" value="ECO:0007669"/>
    <property type="project" value="InterPro"/>
</dbReference>
<dbReference type="CDD" id="cd18870">
    <property type="entry name" value="NUDIX_AcylCoAdiphos_Nudt19"/>
    <property type="match status" value="1"/>
</dbReference>
<comment type="cofactor">
    <cofactor evidence="2">
        <name>Mg(2+)</name>
        <dbReference type="ChEBI" id="CHEBI:18420"/>
    </cofactor>
</comment>
<sequence length="322" mass="36276">MFRNTMTTARTMSTIVSQAIAKDIRSSATLIVAAPTTKSTTGHNYELLMMKRNAKSSFINAHVFPGGVVDKHDENWKMDNVSDLTNKICAIRETFEESGLLLTHPPAHTVLKDAATREEWRERVHNDASQFKVLCESHKLVPAVDKLIPFANWITPAAERRRYNAQFYLTVLDPSIAVQETTAADGKELVQLDWFTPEQALSAWREEKIVLIPPQWYSLHVMGPVKDHKDLASKAGLGALRTMNGHVSTIMPQHGAVPENDKREKEGYHTFLAYPGDEAYLDIKTGNPSGNPGDRHRIYIQGRMQYFDLEKNVNVPEPKSKL</sequence>
<gene>
    <name evidence="8" type="ORF">BDA99DRAFT_205797</name>
</gene>
<accession>A0AAD5PBB0</accession>
<evidence type="ECO:0000259" key="7">
    <source>
        <dbReference type="PROSITE" id="PS51462"/>
    </source>
</evidence>
<keyword evidence="5" id="KW-0460">Magnesium</keyword>
<dbReference type="Gene3D" id="3.90.79.10">
    <property type="entry name" value="Nucleoside Triphosphate Pyrophosphohydrolase"/>
    <property type="match status" value="1"/>
</dbReference>
<comment type="cofactor">
    <cofactor evidence="1">
        <name>Mn(2+)</name>
        <dbReference type="ChEBI" id="CHEBI:29035"/>
    </cofactor>
</comment>
<evidence type="ECO:0000256" key="1">
    <source>
        <dbReference type="ARBA" id="ARBA00001936"/>
    </source>
</evidence>
<evidence type="ECO:0000256" key="5">
    <source>
        <dbReference type="ARBA" id="ARBA00022842"/>
    </source>
</evidence>
<dbReference type="PANTHER" id="PTHR12318">
    <property type="entry name" value="TESTOSTERONE-REGULATED PROTEIN RP2"/>
    <property type="match status" value="1"/>
</dbReference>
<protein>
    <recommendedName>
        <fullName evidence="7">Nudix hydrolase domain-containing protein</fullName>
    </recommendedName>
</protein>
<evidence type="ECO:0000256" key="4">
    <source>
        <dbReference type="ARBA" id="ARBA00022801"/>
    </source>
</evidence>
<keyword evidence="3" id="KW-0479">Metal-binding</keyword>
<keyword evidence="4" id="KW-0378">Hydrolase</keyword>
<evidence type="ECO:0000313" key="8">
    <source>
        <dbReference type="EMBL" id="KAI9250967.1"/>
    </source>
</evidence>
<dbReference type="PANTHER" id="PTHR12318:SF0">
    <property type="entry name" value="ACYL-COENZYME A DIPHOSPHATASE NUDT19"/>
    <property type="match status" value="1"/>
</dbReference>
<dbReference type="InterPro" id="IPR015797">
    <property type="entry name" value="NUDIX_hydrolase-like_dom_sf"/>
</dbReference>
<dbReference type="GO" id="GO:0046872">
    <property type="term" value="F:metal ion binding"/>
    <property type="evidence" value="ECO:0007669"/>
    <property type="project" value="UniProtKB-KW"/>
</dbReference>
<evidence type="ECO:0000256" key="2">
    <source>
        <dbReference type="ARBA" id="ARBA00001946"/>
    </source>
</evidence>
<reference evidence="8" key="2">
    <citation type="submission" date="2023-02" db="EMBL/GenBank/DDBJ databases">
        <authorList>
            <consortium name="DOE Joint Genome Institute"/>
            <person name="Mondo S.J."/>
            <person name="Chang Y."/>
            <person name="Wang Y."/>
            <person name="Ahrendt S."/>
            <person name="Andreopoulos W."/>
            <person name="Barry K."/>
            <person name="Beard J."/>
            <person name="Benny G.L."/>
            <person name="Blankenship S."/>
            <person name="Bonito G."/>
            <person name="Cuomo C."/>
            <person name="Desiro A."/>
            <person name="Gervers K.A."/>
            <person name="Hundley H."/>
            <person name="Kuo A."/>
            <person name="LaButti K."/>
            <person name="Lang B.F."/>
            <person name="Lipzen A."/>
            <person name="O'Donnell K."/>
            <person name="Pangilinan J."/>
            <person name="Reynolds N."/>
            <person name="Sandor L."/>
            <person name="Smith M.W."/>
            <person name="Tsang A."/>
            <person name="Grigoriev I.V."/>
            <person name="Stajich J.E."/>
            <person name="Spatafora J.W."/>
        </authorList>
    </citation>
    <scope>NUCLEOTIDE SEQUENCE</scope>
    <source>
        <strain evidence="8">RSA 2281</strain>
    </source>
</reference>
<dbReference type="PROSITE" id="PS51462">
    <property type="entry name" value="NUDIX"/>
    <property type="match status" value="1"/>
</dbReference>
<comment type="caution">
    <text evidence="8">The sequence shown here is derived from an EMBL/GenBank/DDBJ whole genome shotgun (WGS) entry which is preliminary data.</text>
</comment>
<dbReference type="GO" id="GO:0005739">
    <property type="term" value="C:mitochondrion"/>
    <property type="evidence" value="ECO:0007669"/>
    <property type="project" value="TreeGrafter"/>
</dbReference>
<dbReference type="SUPFAM" id="SSF55811">
    <property type="entry name" value="Nudix"/>
    <property type="match status" value="1"/>
</dbReference>
<dbReference type="AlphaFoldDB" id="A0AAD5PBB0"/>
<name>A0AAD5PBB0_9FUNG</name>
<feature type="domain" description="Nudix hydrolase" evidence="7">
    <location>
        <begin position="23"/>
        <end position="218"/>
    </location>
</feature>
<dbReference type="InterPro" id="IPR039121">
    <property type="entry name" value="NUDT19"/>
</dbReference>
<keyword evidence="9" id="KW-1185">Reference proteome</keyword>
<dbReference type="Proteomes" id="UP001209540">
    <property type="component" value="Unassembled WGS sequence"/>
</dbReference>
<dbReference type="EMBL" id="JAIXMP010000031">
    <property type="protein sequence ID" value="KAI9250967.1"/>
    <property type="molecule type" value="Genomic_DNA"/>
</dbReference>
<organism evidence="8 9">
    <name type="scientific">Phascolomyces articulosus</name>
    <dbReference type="NCBI Taxonomy" id="60185"/>
    <lineage>
        <taxon>Eukaryota</taxon>
        <taxon>Fungi</taxon>
        <taxon>Fungi incertae sedis</taxon>
        <taxon>Mucoromycota</taxon>
        <taxon>Mucoromycotina</taxon>
        <taxon>Mucoromycetes</taxon>
        <taxon>Mucorales</taxon>
        <taxon>Lichtheimiaceae</taxon>
        <taxon>Phascolomyces</taxon>
    </lineage>
</organism>
<proteinExistence type="predicted"/>
<keyword evidence="6" id="KW-0464">Manganese</keyword>
<evidence type="ECO:0000256" key="6">
    <source>
        <dbReference type="ARBA" id="ARBA00023211"/>
    </source>
</evidence>
<reference evidence="8" key="1">
    <citation type="journal article" date="2022" name="IScience">
        <title>Evolution of zygomycete secretomes and the origins of terrestrial fungal ecologies.</title>
        <authorList>
            <person name="Chang Y."/>
            <person name="Wang Y."/>
            <person name="Mondo S."/>
            <person name="Ahrendt S."/>
            <person name="Andreopoulos W."/>
            <person name="Barry K."/>
            <person name="Beard J."/>
            <person name="Benny G.L."/>
            <person name="Blankenship S."/>
            <person name="Bonito G."/>
            <person name="Cuomo C."/>
            <person name="Desiro A."/>
            <person name="Gervers K.A."/>
            <person name="Hundley H."/>
            <person name="Kuo A."/>
            <person name="LaButti K."/>
            <person name="Lang B.F."/>
            <person name="Lipzen A."/>
            <person name="O'Donnell K."/>
            <person name="Pangilinan J."/>
            <person name="Reynolds N."/>
            <person name="Sandor L."/>
            <person name="Smith M.E."/>
            <person name="Tsang A."/>
            <person name="Grigoriev I.V."/>
            <person name="Stajich J.E."/>
            <person name="Spatafora J.W."/>
        </authorList>
    </citation>
    <scope>NUCLEOTIDE SEQUENCE</scope>
    <source>
        <strain evidence="8">RSA 2281</strain>
    </source>
</reference>
<dbReference type="InterPro" id="IPR000086">
    <property type="entry name" value="NUDIX_hydrolase_dom"/>
</dbReference>